<name>A0A4Y7T705_COPMI</name>
<sequence length="194" mass="21931">MPAIRHRPKYPKLDEADEKERSALWGDRCGKYYSEYGEKRLTGGIMVCWCPHNICYGFHCIPACEGCNNVFSAMVTRWPVAPERVVYDFACALGPYCMLQEPQFFGKTSFVIDHFHAAGHTKCSPAAFLSEYANADPKLSSINSSAAECGNSALRQIRKSVSYTLQERAIIYTRVFLSIWNRVKALKARKKGRS</sequence>
<evidence type="ECO:0008006" key="3">
    <source>
        <dbReference type="Google" id="ProtNLM"/>
    </source>
</evidence>
<evidence type="ECO:0000313" key="1">
    <source>
        <dbReference type="EMBL" id="TEB29728.1"/>
    </source>
</evidence>
<reference evidence="1 2" key="1">
    <citation type="journal article" date="2019" name="Nat. Ecol. Evol.">
        <title>Megaphylogeny resolves global patterns of mushroom evolution.</title>
        <authorList>
            <person name="Varga T."/>
            <person name="Krizsan K."/>
            <person name="Foldi C."/>
            <person name="Dima B."/>
            <person name="Sanchez-Garcia M."/>
            <person name="Sanchez-Ramirez S."/>
            <person name="Szollosi G.J."/>
            <person name="Szarkandi J.G."/>
            <person name="Papp V."/>
            <person name="Albert L."/>
            <person name="Andreopoulos W."/>
            <person name="Angelini C."/>
            <person name="Antonin V."/>
            <person name="Barry K.W."/>
            <person name="Bougher N.L."/>
            <person name="Buchanan P."/>
            <person name="Buyck B."/>
            <person name="Bense V."/>
            <person name="Catcheside P."/>
            <person name="Chovatia M."/>
            <person name="Cooper J."/>
            <person name="Damon W."/>
            <person name="Desjardin D."/>
            <person name="Finy P."/>
            <person name="Geml J."/>
            <person name="Haridas S."/>
            <person name="Hughes K."/>
            <person name="Justo A."/>
            <person name="Karasinski D."/>
            <person name="Kautmanova I."/>
            <person name="Kiss B."/>
            <person name="Kocsube S."/>
            <person name="Kotiranta H."/>
            <person name="LaButti K.M."/>
            <person name="Lechner B.E."/>
            <person name="Liimatainen K."/>
            <person name="Lipzen A."/>
            <person name="Lukacs Z."/>
            <person name="Mihaltcheva S."/>
            <person name="Morgado L.N."/>
            <person name="Niskanen T."/>
            <person name="Noordeloos M.E."/>
            <person name="Ohm R.A."/>
            <person name="Ortiz-Santana B."/>
            <person name="Ovrebo C."/>
            <person name="Racz N."/>
            <person name="Riley R."/>
            <person name="Savchenko A."/>
            <person name="Shiryaev A."/>
            <person name="Soop K."/>
            <person name="Spirin V."/>
            <person name="Szebenyi C."/>
            <person name="Tomsovsky M."/>
            <person name="Tulloss R.E."/>
            <person name="Uehling J."/>
            <person name="Grigoriev I.V."/>
            <person name="Vagvolgyi C."/>
            <person name="Papp T."/>
            <person name="Martin F.M."/>
            <person name="Miettinen O."/>
            <person name="Hibbett D.S."/>
            <person name="Nagy L.G."/>
        </authorList>
    </citation>
    <scope>NUCLEOTIDE SEQUENCE [LARGE SCALE GENOMIC DNA]</scope>
    <source>
        <strain evidence="1 2">FP101781</strain>
    </source>
</reference>
<dbReference type="PANTHER" id="PTHR34305">
    <property type="entry name" value="EXPRESSED PROTEIN"/>
    <property type="match status" value="1"/>
</dbReference>
<dbReference type="EMBL" id="QPFP01000026">
    <property type="protein sequence ID" value="TEB29728.1"/>
    <property type="molecule type" value="Genomic_DNA"/>
</dbReference>
<dbReference type="AlphaFoldDB" id="A0A4Y7T705"/>
<protein>
    <recommendedName>
        <fullName evidence="3">CxC6 like cysteine cluster associated with KDZ domain-containing protein</fullName>
    </recommendedName>
</protein>
<keyword evidence="2" id="KW-1185">Reference proteome</keyword>
<proteinExistence type="predicted"/>
<gene>
    <name evidence="1" type="ORF">FA13DRAFT_1631792</name>
</gene>
<comment type="caution">
    <text evidence="1">The sequence shown here is derived from an EMBL/GenBank/DDBJ whole genome shotgun (WGS) entry which is preliminary data.</text>
</comment>
<organism evidence="1 2">
    <name type="scientific">Coprinellus micaceus</name>
    <name type="common">Glistening ink-cap mushroom</name>
    <name type="synonym">Coprinus micaceus</name>
    <dbReference type="NCBI Taxonomy" id="71717"/>
    <lineage>
        <taxon>Eukaryota</taxon>
        <taxon>Fungi</taxon>
        <taxon>Dikarya</taxon>
        <taxon>Basidiomycota</taxon>
        <taxon>Agaricomycotina</taxon>
        <taxon>Agaricomycetes</taxon>
        <taxon>Agaricomycetidae</taxon>
        <taxon>Agaricales</taxon>
        <taxon>Agaricineae</taxon>
        <taxon>Psathyrellaceae</taxon>
        <taxon>Coprinellus</taxon>
    </lineage>
</organism>
<evidence type="ECO:0000313" key="2">
    <source>
        <dbReference type="Proteomes" id="UP000298030"/>
    </source>
</evidence>
<accession>A0A4Y7T705</accession>
<dbReference type="OrthoDB" id="5598737at2759"/>
<dbReference type="Proteomes" id="UP000298030">
    <property type="component" value="Unassembled WGS sequence"/>
</dbReference>
<dbReference type="PANTHER" id="PTHR34305:SF1">
    <property type="entry name" value="SWIM-TYPE DOMAIN-CONTAINING PROTEIN"/>
    <property type="match status" value="1"/>
</dbReference>